<evidence type="ECO:0000259" key="4">
    <source>
        <dbReference type="PROSITE" id="PS50930"/>
    </source>
</evidence>
<keyword evidence="6" id="KW-1185">Reference proteome</keyword>
<dbReference type="SMART" id="SM00448">
    <property type="entry name" value="REC"/>
    <property type="match status" value="1"/>
</dbReference>
<evidence type="ECO:0000313" key="6">
    <source>
        <dbReference type="Proteomes" id="UP000501812"/>
    </source>
</evidence>
<dbReference type="Gene3D" id="2.40.50.1020">
    <property type="entry name" value="LytTr DNA-binding domain"/>
    <property type="match status" value="1"/>
</dbReference>
<dbReference type="InterPro" id="IPR007492">
    <property type="entry name" value="LytTR_DNA-bd_dom"/>
</dbReference>
<protein>
    <submittedName>
        <fullName evidence="5">Response regulator</fullName>
    </submittedName>
</protein>
<keyword evidence="2" id="KW-0597">Phosphoprotein</keyword>
<proteinExistence type="predicted"/>
<dbReference type="Proteomes" id="UP000501812">
    <property type="component" value="Chromosome"/>
</dbReference>
<reference evidence="5 6" key="1">
    <citation type="submission" date="2020-04" db="EMBL/GenBank/DDBJ databases">
        <title>Luteolibacter sp. G-1-1-1 isolated from soil.</title>
        <authorList>
            <person name="Dahal R.H."/>
        </authorList>
    </citation>
    <scope>NUCLEOTIDE SEQUENCE [LARGE SCALE GENOMIC DNA]</scope>
    <source>
        <strain evidence="5 6">G-1-1-1</strain>
    </source>
</reference>
<dbReference type="GO" id="GO:0005829">
    <property type="term" value="C:cytosol"/>
    <property type="evidence" value="ECO:0007669"/>
    <property type="project" value="TreeGrafter"/>
</dbReference>
<dbReference type="KEGG" id="luo:HHL09_17135"/>
<dbReference type="PROSITE" id="PS50110">
    <property type="entry name" value="RESPONSE_REGULATORY"/>
    <property type="match status" value="1"/>
</dbReference>
<dbReference type="Pfam" id="PF00072">
    <property type="entry name" value="Response_reg"/>
    <property type="match status" value="1"/>
</dbReference>
<evidence type="ECO:0000259" key="3">
    <source>
        <dbReference type="PROSITE" id="PS50110"/>
    </source>
</evidence>
<organism evidence="5 6">
    <name type="scientific">Luteolibacter luteus</name>
    <dbReference type="NCBI Taxonomy" id="2728835"/>
    <lineage>
        <taxon>Bacteria</taxon>
        <taxon>Pseudomonadati</taxon>
        <taxon>Verrucomicrobiota</taxon>
        <taxon>Verrucomicrobiia</taxon>
        <taxon>Verrucomicrobiales</taxon>
        <taxon>Verrucomicrobiaceae</taxon>
        <taxon>Luteolibacter</taxon>
    </lineage>
</organism>
<feature type="domain" description="HTH LytTR-type" evidence="4">
    <location>
        <begin position="148"/>
        <end position="251"/>
    </location>
</feature>
<evidence type="ECO:0000256" key="2">
    <source>
        <dbReference type="PROSITE-ProRule" id="PRU00169"/>
    </source>
</evidence>
<evidence type="ECO:0000313" key="5">
    <source>
        <dbReference type="EMBL" id="QJE97435.1"/>
    </source>
</evidence>
<gene>
    <name evidence="5" type="ORF">HHL09_17135</name>
</gene>
<dbReference type="SUPFAM" id="SSF52172">
    <property type="entry name" value="CheY-like"/>
    <property type="match status" value="1"/>
</dbReference>
<dbReference type="InterPro" id="IPR001789">
    <property type="entry name" value="Sig_transdc_resp-reg_receiver"/>
</dbReference>
<dbReference type="AlphaFoldDB" id="A0A858RL16"/>
<dbReference type="Pfam" id="PF04397">
    <property type="entry name" value="LytTR"/>
    <property type="match status" value="1"/>
</dbReference>
<dbReference type="Gene3D" id="3.40.50.2300">
    <property type="match status" value="1"/>
</dbReference>
<dbReference type="GO" id="GO:0032993">
    <property type="term" value="C:protein-DNA complex"/>
    <property type="evidence" value="ECO:0007669"/>
    <property type="project" value="TreeGrafter"/>
</dbReference>
<feature type="modified residue" description="4-aspartylphosphate" evidence="2">
    <location>
        <position position="55"/>
    </location>
</feature>
<dbReference type="InterPro" id="IPR039420">
    <property type="entry name" value="WalR-like"/>
</dbReference>
<dbReference type="GO" id="GO:0000976">
    <property type="term" value="F:transcription cis-regulatory region binding"/>
    <property type="evidence" value="ECO:0007669"/>
    <property type="project" value="TreeGrafter"/>
</dbReference>
<name>A0A858RL16_9BACT</name>
<dbReference type="InterPro" id="IPR011006">
    <property type="entry name" value="CheY-like_superfamily"/>
</dbReference>
<dbReference type="GO" id="GO:0006355">
    <property type="term" value="P:regulation of DNA-templated transcription"/>
    <property type="evidence" value="ECO:0007669"/>
    <property type="project" value="TreeGrafter"/>
</dbReference>
<dbReference type="PANTHER" id="PTHR48111">
    <property type="entry name" value="REGULATOR OF RPOS"/>
    <property type="match status" value="1"/>
</dbReference>
<feature type="domain" description="Response regulatory" evidence="3">
    <location>
        <begin position="4"/>
        <end position="117"/>
    </location>
</feature>
<dbReference type="EMBL" id="CP051774">
    <property type="protein sequence ID" value="QJE97435.1"/>
    <property type="molecule type" value="Genomic_DNA"/>
</dbReference>
<keyword evidence="1" id="KW-0238">DNA-binding</keyword>
<dbReference type="RefSeq" id="WP_169455835.1">
    <property type="nucleotide sequence ID" value="NZ_CP051774.1"/>
</dbReference>
<dbReference type="GO" id="GO:0000156">
    <property type="term" value="F:phosphorelay response regulator activity"/>
    <property type="evidence" value="ECO:0007669"/>
    <property type="project" value="TreeGrafter"/>
</dbReference>
<evidence type="ECO:0000256" key="1">
    <source>
        <dbReference type="ARBA" id="ARBA00023125"/>
    </source>
</evidence>
<dbReference type="SMART" id="SM00850">
    <property type="entry name" value="LytTR"/>
    <property type="match status" value="1"/>
</dbReference>
<sequence>MKIRCLIVDDEELARERVRSLLADEEDIQIAGEAADGHAAVAAIEEYQPDLVFLDIQMPGLTGFDVIEAIPEGKLPTVIFTTAYDTHAVRAFEISALDYLLKPFKPARFRESLERARAKISGNSPVPAEPALGTLMAHLRAIDGGPRILVKSPEKILFVRAAEIDHVEAAGNYLVLHCGGERHIVRETMAAMVKRLEPSGFMRISRSSIVNLSRIRELQPISSGHYTVILKTGAKLDMTSPLRDLQERMSG</sequence>
<dbReference type="PANTHER" id="PTHR48111:SF69">
    <property type="entry name" value="RESPONSE REGULATOR RECEIVER"/>
    <property type="match status" value="1"/>
</dbReference>
<dbReference type="PROSITE" id="PS50930">
    <property type="entry name" value="HTH_LYTTR"/>
    <property type="match status" value="1"/>
</dbReference>
<accession>A0A858RL16</accession>